<sequence>MTSFEPTPAQLAIRLTLYFAVFFGALITMVSVWPDAVDNLPIGGHHALDFSEVKDEILTISKPESGDEDGGGFTATFRPTSSSITKGILFLSLHLSGTILLMIPITWTYMATRHDIGYQKNFARALIVLPICATTTILLIQDSLALAFGLAALVAAVRFRVVLEETVDGVFIFAAICVGLSAGIGYLGIASVFAVFFCFTILILWQMEFGENPLDEARQEKKRAKFAQPDKRPPA</sequence>
<dbReference type="AlphaFoldDB" id="A0A7D9D4L2"/>
<protein>
    <recommendedName>
        <fullName evidence="3">DUF4956 domain-containing protein</fullName>
    </recommendedName>
</protein>
<gene>
    <name evidence="2" type="ORF">JTBM06_V1_110009</name>
</gene>
<dbReference type="InterPro" id="IPR032531">
    <property type="entry name" value="DUF4956"/>
</dbReference>
<name>A0A7D9D4L2_9GAMM</name>
<evidence type="ECO:0008006" key="3">
    <source>
        <dbReference type="Google" id="ProtNLM"/>
    </source>
</evidence>
<evidence type="ECO:0000256" key="1">
    <source>
        <dbReference type="SAM" id="Phobius"/>
    </source>
</evidence>
<dbReference type="EMBL" id="LR633967">
    <property type="protein sequence ID" value="VUX55780.1"/>
    <property type="molecule type" value="Genomic_DNA"/>
</dbReference>
<proteinExistence type="predicted"/>
<evidence type="ECO:0000313" key="2">
    <source>
        <dbReference type="EMBL" id="VUX55780.1"/>
    </source>
</evidence>
<dbReference type="Pfam" id="PF16316">
    <property type="entry name" value="DUF4956"/>
    <property type="match status" value="1"/>
</dbReference>
<feature type="transmembrane region" description="Helical" evidence="1">
    <location>
        <begin position="122"/>
        <end position="140"/>
    </location>
</feature>
<feature type="transmembrane region" description="Helical" evidence="1">
    <location>
        <begin position="12"/>
        <end position="33"/>
    </location>
</feature>
<keyword evidence="1" id="KW-0472">Membrane</keyword>
<feature type="transmembrane region" description="Helical" evidence="1">
    <location>
        <begin position="170"/>
        <end position="203"/>
    </location>
</feature>
<reference evidence="2" key="1">
    <citation type="submission" date="2019-07" db="EMBL/GenBank/DDBJ databases">
        <authorList>
            <person name="Weber M."/>
            <person name="Kostadinov I."/>
            <person name="Kostadinov D I."/>
        </authorList>
    </citation>
    <scope>NUCLEOTIDE SEQUENCE</scope>
    <source>
        <strain evidence="2">Gfbio:sag-sample-m06:053724c1-46a9-4a36-b237-ea2bf867836b</strain>
    </source>
</reference>
<feature type="transmembrane region" description="Helical" evidence="1">
    <location>
        <begin position="88"/>
        <end position="110"/>
    </location>
</feature>
<feature type="transmembrane region" description="Helical" evidence="1">
    <location>
        <begin position="146"/>
        <end position="163"/>
    </location>
</feature>
<keyword evidence="1" id="KW-1133">Transmembrane helix</keyword>
<keyword evidence="1" id="KW-0812">Transmembrane</keyword>
<accession>A0A7D9D4L2</accession>
<organism evidence="2">
    <name type="scientific">uncultured Woeseiaceae bacterium</name>
    <dbReference type="NCBI Taxonomy" id="1983305"/>
    <lineage>
        <taxon>Bacteria</taxon>
        <taxon>Pseudomonadati</taxon>
        <taxon>Pseudomonadota</taxon>
        <taxon>Gammaproteobacteria</taxon>
        <taxon>Woeseiales</taxon>
        <taxon>Woeseiaceae</taxon>
        <taxon>environmental samples</taxon>
    </lineage>
</organism>